<feature type="transmembrane region" description="Helical" evidence="5">
    <location>
        <begin position="6"/>
        <end position="24"/>
    </location>
</feature>
<feature type="domain" description="Thioredoxin" evidence="6">
    <location>
        <begin position="188"/>
        <end position="328"/>
    </location>
</feature>
<accession>A0A511MM56</accession>
<dbReference type="OrthoDB" id="5643368at2"/>
<evidence type="ECO:0000259" key="6">
    <source>
        <dbReference type="PROSITE" id="PS51352"/>
    </source>
</evidence>
<comment type="caution">
    <text evidence="7">The sequence shown here is derived from an EMBL/GenBank/DDBJ whole genome shotgun (WGS) entry which is preliminary data.</text>
</comment>
<dbReference type="PROSITE" id="PS51352">
    <property type="entry name" value="THIOREDOXIN_2"/>
    <property type="match status" value="1"/>
</dbReference>
<proteinExistence type="predicted"/>
<dbReference type="Pfam" id="PF07291">
    <property type="entry name" value="MauE"/>
    <property type="match status" value="1"/>
</dbReference>
<evidence type="ECO:0000256" key="5">
    <source>
        <dbReference type="SAM" id="Phobius"/>
    </source>
</evidence>
<dbReference type="GO" id="GO:0016020">
    <property type="term" value="C:membrane"/>
    <property type="evidence" value="ECO:0007669"/>
    <property type="project" value="UniProtKB-SubCell"/>
</dbReference>
<dbReference type="InterPro" id="IPR009908">
    <property type="entry name" value="Methylamine_util_MauE"/>
</dbReference>
<dbReference type="GO" id="GO:0030416">
    <property type="term" value="P:methylamine metabolic process"/>
    <property type="evidence" value="ECO:0007669"/>
    <property type="project" value="InterPro"/>
</dbReference>
<keyword evidence="2 5" id="KW-0812">Transmembrane</keyword>
<evidence type="ECO:0000313" key="7">
    <source>
        <dbReference type="EMBL" id="GEM41217.1"/>
    </source>
</evidence>
<feature type="transmembrane region" description="Helical" evidence="5">
    <location>
        <begin position="148"/>
        <end position="166"/>
    </location>
</feature>
<dbReference type="AlphaFoldDB" id="A0A511MM56"/>
<organism evidence="7 8">
    <name type="scientific">Nocardia ninae NBRC 108245</name>
    <dbReference type="NCBI Taxonomy" id="1210091"/>
    <lineage>
        <taxon>Bacteria</taxon>
        <taxon>Bacillati</taxon>
        <taxon>Actinomycetota</taxon>
        <taxon>Actinomycetes</taxon>
        <taxon>Mycobacteriales</taxon>
        <taxon>Nocardiaceae</taxon>
        <taxon>Nocardia</taxon>
    </lineage>
</organism>
<evidence type="ECO:0000313" key="8">
    <source>
        <dbReference type="Proteomes" id="UP000321424"/>
    </source>
</evidence>
<dbReference type="UniPathway" id="UPA00895"/>
<evidence type="ECO:0000256" key="2">
    <source>
        <dbReference type="ARBA" id="ARBA00022692"/>
    </source>
</evidence>
<protein>
    <recommendedName>
        <fullName evidence="6">Thioredoxin domain-containing protein</fullName>
    </recommendedName>
</protein>
<dbReference type="Pfam" id="PF00578">
    <property type="entry name" value="AhpC-TSA"/>
    <property type="match status" value="1"/>
</dbReference>
<dbReference type="GO" id="GO:0016209">
    <property type="term" value="F:antioxidant activity"/>
    <property type="evidence" value="ECO:0007669"/>
    <property type="project" value="InterPro"/>
</dbReference>
<keyword evidence="8" id="KW-1185">Reference proteome</keyword>
<dbReference type="EMBL" id="BJXA01000047">
    <property type="protein sequence ID" value="GEM41217.1"/>
    <property type="molecule type" value="Genomic_DNA"/>
</dbReference>
<feature type="transmembrane region" description="Helical" evidence="5">
    <location>
        <begin position="116"/>
        <end position="136"/>
    </location>
</feature>
<dbReference type="Proteomes" id="UP000321424">
    <property type="component" value="Unassembled WGS sequence"/>
</dbReference>
<dbReference type="InterPro" id="IPR013766">
    <property type="entry name" value="Thioredoxin_domain"/>
</dbReference>
<name>A0A511MM56_9NOCA</name>
<reference evidence="7 8" key="1">
    <citation type="submission" date="2019-07" db="EMBL/GenBank/DDBJ databases">
        <title>Whole genome shotgun sequence of Nocardia ninae NBRC 108245.</title>
        <authorList>
            <person name="Hosoyama A."/>
            <person name="Uohara A."/>
            <person name="Ohji S."/>
            <person name="Ichikawa N."/>
        </authorList>
    </citation>
    <scope>NUCLEOTIDE SEQUENCE [LARGE SCALE GENOMIC DNA]</scope>
    <source>
        <strain evidence="7 8">NBRC 108245</strain>
    </source>
</reference>
<dbReference type="RefSeq" id="WP_147137778.1">
    <property type="nucleotide sequence ID" value="NZ_BJXA01000047.1"/>
</dbReference>
<sequence length="329" mass="34825">MLIEYGVWISRLVVGVLFGLSAFGKVAEPVGTRKAVGEFGVPIRWVAVVAWGLPALEAVVVVAVLVPWTVLPGALLALLLLLVFTAAVVRLLRRGERPACSCFGAMSAAPIGTRTLVRNGVLLVLAALVAWGAVAYPQVPGVLPTDDAIWVAVAAVLVAMLTWVWGEVHALRKRVDEQALSTLGAEGLPVGAVAPEFELLDVAGGRTNLASLLERGRQVLLVFVHPGCELCAALARELPRWQQRTASALTIVVVGNGDAAEHAEWGREQGLEDIPVLVQQGNEAALRYRVRGTPSAVLIDAEGRVAAPVARGAIAARELIMQAKTVVRR</sequence>
<keyword evidence="4 5" id="KW-0472">Membrane</keyword>
<evidence type="ECO:0000256" key="3">
    <source>
        <dbReference type="ARBA" id="ARBA00022989"/>
    </source>
</evidence>
<feature type="transmembrane region" description="Helical" evidence="5">
    <location>
        <begin position="74"/>
        <end position="92"/>
    </location>
</feature>
<dbReference type="PANTHER" id="PTHR42852:SF17">
    <property type="entry name" value="THIOREDOXIN-LIKE PROTEIN HI_1115"/>
    <property type="match status" value="1"/>
</dbReference>
<evidence type="ECO:0000256" key="1">
    <source>
        <dbReference type="ARBA" id="ARBA00004141"/>
    </source>
</evidence>
<comment type="subcellular location">
    <subcellularLocation>
        <location evidence="1">Membrane</location>
        <topology evidence="1">Multi-pass membrane protein</topology>
    </subcellularLocation>
</comment>
<dbReference type="InterPro" id="IPR036249">
    <property type="entry name" value="Thioredoxin-like_sf"/>
</dbReference>
<dbReference type="InterPro" id="IPR050553">
    <property type="entry name" value="Thioredoxin_ResA/DsbE_sf"/>
</dbReference>
<keyword evidence="3 5" id="KW-1133">Transmembrane helix</keyword>
<evidence type="ECO:0000256" key="4">
    <source>
        <dbReference type="ARBA" id="ARBA00023136"/>
    </source>
</evidence>
<dbReference type="PANTHER" id="PTHR42852">
    <property type="entry name" value="THIOL:DISULFIDE INTERCHANGE PROTEIN DSBE"/>
    <property type="match status" value="1"/>
</dbReference>
<dbReference type="GO" id="GO:0016491">
    <property type="term" value="F:oxidoreductase activity"/>
    <property type="evidence" value="ECO:0007669"/>
    <property type="project" value="InterPro"/>
</dbReference>
<dbReference type="Gene3D" id="3.40.30.10">
    <property type="entry name" value="Glutaredoxin"/>
    <property type="match status" value="1"/>
</dbReference>
<gene>
    <name evidence="7" type="ORF">NN4_57360</name>
</gene>
<dbReference type="SUPFAM" id="SSF52833">
    <property type="entry name" value="Thioredoxin-like"/>
    <property type="match status" value="1"/>
</dbReference>
<dbReference type="InterPro" id="IPR000866">
    <property type="entry name" value="AhpC/TSA"/>
</dbReference>
<feature type="transmembrane region" description="Helical" evidence="5">
    <location>
        <begin position="45"/>
        <end position="68"/>
    </location>
</feature>